<evidence type="ECO:0000313" key="3">
    <source>
        <dbReference type="Proteomes" id="UP001291926"/>
    </source>
</evidence>
<comment type="caution">
    <text evidence="2">The sequence shown here is derived from an EMBL/GenBank/DDBJ whole genome shotgun (WGS) entry which is preliminary data.</text>
</comment>
<evidence type="ECO:0000313" key="2">
    <source>
        <dbReference type="EMBL" id="KAK4480803.1"/>
    </source>
</evidence>
<dbReference type="InterPro" id="IPR046468">
    <property type="entry name" value="Spt20-like_SEP"/>
</dbReference>
<reference evidence="2 3" key="1">
    <citation type="journal article" date="2023" name="bioRxiv">
        <title>Genome report: Whole genome sequence and annotation of Penstemon davidsonii.</title>
        <authorList>
            <person name="Ostevik K.L."/>
            <person name="Alabady M."/>
            <person name="Zhang M."/>
            <person name="Rausher M.D."/>
        </authorList>
    </citation>
    <scope>NUCLEOTIDE SEQUENCE [LARGE SCALE GENOMIC DNA]</scope>
    <source>
        <strain evidence="2">DNT005</strain>
        <tissue evidence="2">Whole leaf</tissue>
    </source>
</reference>
<keyword evidence="3" id="KW-1185">Reference proteome</keyword>
<dbReference type="Proteomes" id="UP001291926">
    <property type="component" value="Unassembled WGS sequence"/>
</dbReference>
<feature type="domain" description="Spt20-like SEP" evidence="1">
    <location>
        <begin position="6"/>
        <end position="79"/>
    </location>
</feature>
<proteinExistence type="predicted"/>
<evidence type="ECO:0000259" key="1">
    <source>
        <dbReference type="Pfam" id="PF12090"/>
    </source>
</evidence>
<accession>A0ABR0CWU4</accession>
<dbReference type="PANTHER" id="PTHR13526">
    <property type="entry name" value="TRANSCRIPTION FACTOR SPT20 HOMOLOG"/>
    <property type="match status" value="1"/>
</dbReference>
<protein>
    <recommendedName>
        <fullName evidence="1">Spt20-like SEP domain-containing protein</fullName>
    </recommendedName>
</protein>
<gene>
    <name evidence="2" type="ORF">RD792_011654</name>
</gene>
<dbReference type="PANTHER" id="PTHR13526:SF8">
    <property type="entry name" value="TRANSCRIPTION FACTOR SPT20 HOMOLOG"/>
    <property type="match status" value="1"/>
</dbReference>
<organism evidence="2 3">
    <name type="scientific">Penstemon davidsonii</name>
    <dbReference type="NCBI Taxonomy" id="160366"/>
    <lineage>
        <taxon>Eukaryota</taxon>
        <taxon>Viridiplantae</taxon>
        <taxon>Streptophyta</taxon>
        <taxon>Embryophyta</taxon>
        <taxon>Tracheophyta</taxon>
        <taxon>Spermatophyta</taxon>
        <taxon>Magnoliopsida</taxon>
        <taxon>eudicotyledons</taxon>
        <taxon>Gunneridae</taxon>
        <taxon>Pentapetalae</taxon>
        <taxon>asterids</taxon>
        <taxon>lamiids</taxon>
        <taxon>Lamiales</taxon>
        <taxon>Plantaginaceae</taxon>
        <taxon>Cheloneae</taxon>
        <taxon>Penstemon</taxon>
    </lineage>
</organism>
<name>A0ABR0CWU4_9LAMI</name>
<dbReference type="EMBL" id="JAYDYQ010002685">
    <property type="protein sequence ID" value="KAK4480803.1"/>
    <property type="molecule type" value="Genomic_DNA"/>
</dbReference>
<dbReference type="InterPro" id="IPR021950">
    <property type="entry name" value="Spt20"/>
</dbReference>
<dbReference type="Pfam" id="PF12090">
    <property type="entry name" value="Spt20_SEP"/>
    <property type="match status" value="1"/>
</dbReference>
<sequence>MIYHANSSTGQFSARDGSPIINKVCLRVSLENIVKDIPAIADNDWTYGDLMEVESRILKALQPQIFLEPSPLLDRVSGNSNATKVCT</sequence>